<dbReference type="PROSITE" id="PS01269">
    <property type="entry name" value="UPF0025"/>
    <property type="match status" value="1"/>
</dbReference>
<evidence type="ECO:0000256" key="1">
    <source>
        <dbReference type="ARBA" id="ARBA00008950"/>
    </source>
</evidence>
<protein>
    <recommendedName>
        <fullName evidence="4">Phosphoesterase</fullName>
        <ecNumber evidence="4">3.1.4.-</ecNumber>
    </recommendedName>
</protein>
<evidence type="ECO:0000313" key="6">
    <source>
        <dbReference type="EMBL" id="MBL0385250.1"/>
    </source>
</evidence>
<dbReference type="SUPFAM" id="SSF56300">
    <property type="entry name" value="Metallo-dependent phosphatases"/>
    <property type="match status" value="1"/>
</dbReference>
<name>A0ABS1J4Y7_9BACL</name>
<comment type="similarity">
    <text evidence="1 4">Belongs to the metallophosphoesterase superfamily. YfcE family.</text>
</comment>
<dbReference type="InterPro" id="IPR041802">
    <property type="entry name" value="MPP_YfcE"/>
</dbReference>
<dbReference type="Pfam" id="PF12850">
    <property type="entry name" value="Metallophos_2"/>
    <property type="match status" value="1"/>
</dbReference>
<dbReference type="InterPro" id="IPR000979">
    <property type="entry name" value="Phosphodiesterase_MJ0936/Vps29"/>
</dbReference>
<dbReference type="InterPro" id="IPR020935">
    <property type="entry name" value="PdiEstase_YfcE_CS"/>
</dbReference>
<keyword evidence="7" id="KW-1185">Reference proteome</keyword>
<organism evidence="6 7">
    <name type="scientific">Tumebacillus amylolyticus</name>
    <dbReference type="NCBI Taxonomy" id="2801339"/>
    <lineage>
        <taxon>Bacteria</taxon>
        <taxon>Bacillati</taxon>
        <taxon>Bacillota</taxon>
        <taxon>Bacilli</taxon>
        <taxon>Bacillales</taxon>
        <taxon>Alicyclobacillaceae</taxon>
        <taxon>Tumebacillus</taxon>
    </lineage>
</organism>
<proteinExistence type="inferred from homology"/>
<evidence type="ECO:0000256" key="2">
    <source>
        <dbReference type="ARBA" id="ARBA00022723"/>
    </source>
</evidence>
<keyword evidence="3" id="KW-0378">Hydrolase</keyword>
<dbReference type="Proteomes" id="UP000602284">
    <property type="component" value="Unassembled WGS sequence"/>
</dbReference>
<dbReference type="EMBL" id="JAEQNB010000001">
    <property type="protein sequence ID" value="MBL0385250.1"/>
    <property type="molecule type" value="Genomic_DNA"/>
</dbReference>
<dbReference type="EC" id="3.1.4.-" evidence="4"/>
<reference evidence="6 7" key="1">
    <citation type="submission" date="2021-01" db="EMBL/GenBank/DDBJ databases">
        <title>Tumebacillus sp. strain ITR2 16S ribosomal RNA gene Genome sequencing and assembly.</title>
        <authorList>
            <person name="Kang M."/>
        </authorList>
    </citation>
    <scope>NUCLEOTIDE SEQUENCE [LARGE SCALE GENOMIC DNA]</scope>
    <source>
        <strain evidence="6 7">ITR2</strain>
    </source>
</reference>
<dbReference type="RefSeq" id="WP_201630431.1">
    <property type="nucleotide sequence ID" value="NZ_JAEQNB010000001.1"/>
</dbReference>
<sequence length="166" mass="18248">MKIGVVSDTHMPKMGKQLPRALREGLLGVDLILHAGDWQTLAVYEWLAKIAPVEGVAGNVDGEEIVEKFGRKKVISVGSFQIGLVHGDGKGKSTEQRARAAFLEESVDVIVFGHSHIPLVREEGGVLLFNPGSPTDKRKQPRFSYGLITVEESSIRAEHVFYDDKN</sequence>
<comment type="cofactor">
    <cofactor evidence="4">
        <name>a divalent metal cation</name>
        <dbReference type="ChEBI" id="CHEBI:60240"/>
    </cofactor>
</comment>
<dbReference type="Gene3D" id="3.60.21.10">
    <property type="match status" value="1"/>
</dbReference>
<evidence type="ECO:0000256" key="3">
    <source>
        <dbReference type="ARBA" id="ARBA00022801"/>
    </source>
</evidence>
<keyword evidence="2 4" id="KW-0479">Metal-binding</keyword>
<evidence type="ECO:0000259" key="5">
    <source>
        <dbReference type="Pfam" id="PF12850"/>
    </source>
</evidence>
<dbReference type="NCBIfam" id="TIGR00040">
    <property type="entry name" value="yfcE"/>
    <property type="match status" value="1"/>
</dbReference>
<gene>
    <name evidence="6" type="ORF">JJB07_01210</name>
</gene>
<accession>A0ABS1J4Y7</accession>
<dbReference type="InterPro" id="IPR024654">
    <property type="entry name" value="Calcineurin-like_PHP_lpxH"/>
</dbReference>
<dbReference type="PANTHER" id="PTHR11124">
    <property type="entry name" value="VACUOLAR SORTING PROTEIN VPS29"/>
    <property type="match status" value="1"/>
</dbReference>
<evidence type="ECO:0000313" key="7">
    <source>
        <dbReference type="Proteomes" id="UP000602284"/>
    </source>
</evidence>
<comment type="caution">
    <text evidence="6">The sequence shown here is derived from an EMBL/GenBank/DDBJ whole genome shotgun (WGS) entry which is preliminary data.</text>
</comment>
<dbReference type="CDD" id="cd00841">
    <property type="entry name" value="MPP_YfcE"/>
    <property type="match status" value="1"/>
</dbReference>
<feature type="domain" description="Calcineurin-like phosphoesterase" evidence="5">
    <location>
        <begin position="1"/>
        <end position="152"/>
    </location>
</feature>
<evidence type="ECO:0000256" key="4">
    <source>
        <dbReference type="RuleBase" id="RU362039"/>
    </source>
</evidence>
<dbReference type="InterPro" id="IPR029052">
    <property type="entry name" value="Metallo-depent_PP-like"/>
</dbReference>